<evidence type="ECO:0000313" key="3">
    <source>
        <dbReference type="EMBL" id="NHC15684.1"/>
    </source>
</evidence>
<comment type="caution">
    <text evidence="3">The sequence shown here is derived from an EMBL/GenBank/DDBJ whole genome shotgun (WGS) entry which is preliminary data.</text>
</comment>
<reference evidence="3 4" key="1">
    <citation type="submission" date="2020-03" db="EMBL/GenBank/DDBJ databases">
        <title>Two novel Motilibacter sp.</title>
        <authorList>
            <person name="Liu S."/>
        </authorList>
    </citation>
    <scope>NUCLEOTIDE SEQUENCE [LARGE SCALE GENOMIC DNA]</scope>
    <source>
        <strain evidence="3 4">E257</strain>
    </source>
</reference>
<keyword evidence="4" id="KW-1185">Reference proteome</keyword>
<dbReference type="RefSeq" id="WP_166284179.1">
    <property type="nucleotide sequence ID" value="NZ_JAANNP010000046.1"/>
</dbReference>
<gene>
    <name evidence="3" type="ORF">G9H71_18030</name>
</gene>
<evidence type="ECO:0000313" key="4">
    <source>
        <dbReference type="Proteomes" id="UP000800981"/>
    </source>
</evidence>
<accession>A0ABX0H0X5</accession>
<protein>
    <submittedName>
        <fullName evidence="3">EAL domain-containing protein</fullName>
    </submittedName>
</protein>
<evidence type="ECO:0000259" key="2">
    <source>
        <dbReference type="PROSITE" id="PS50883"/>
    </source>
</evidence>
<dbReference type="PROSITE" id="PS50883">
    <property type="entry name" value="EAL"/>
    <property type="match status" value="1"/>
</dbReference>
<dbReference type="EMBL" id="JAANNP010000046">
    <property type="protein sequence ID" value="NHC15684.1"/>
    <property type="molecule type" value="Genomic_DNA"/>
</dbReference>
<feature type="region of interest" description="Disordered" evidence="1">
    <location>
        <begin position="69"/>
        <end position="91"/>
    </location>
</feature>
<dbReference type="InterPro" id="IPR035919">
    <property type="entry name" value="EAL_sf"/>
</dbReference>
<feature type="domain" description="EAL" evidence="2">
    <location>
        <begin position="1"/>
        <end position="97"/>
    </location>
</feature>
<sequence length="142" mass="15036">MRCRARRAPRAALRTGLGADRVDTAITTTIFTLAKALDLTVVAEGVERQEQVDQLRGLGCDLLRPSFSKARSGDEAGHLPGRPVGGTPSAVFAGQARPVRHQQRMIPAVPPADARCRPEIPLAPSAAPARGRLAGKATKELT</sequence>
<dbReference type="Pfam" id="PF00563">
    <property type="entry name" value="EAL"/>
    <property type="match status" value="1"/>
</dbReference>
<organism evidence="3 4">
    <name type="scientific">Motilibacter deserti</name>
    <dbReference type="NCBI Taxonomy" id="2714956"/>
    <lineage>
        <taxon>Bacteria</taxon>
        <taxon>Bacillati</taxon>
        <taxon>Actinomycetota</taxon>
        <taxon>Actinomycetes</taxon>
        <taxon>Motilibacterales</taxon>
        <taxon>Motilibacteraceae</taxon>
        <taxon>Motilibacter</taxon>
    </lineage>
</organism>
<dbReference type="Gene3D" id="3.20.20.450">
    <property type="entry name" value="EAL domain"/>
    <property type="match status" value="1"/>
</dbReference>
<evidence type="ECO:0000256" key="1">
    <source>
        <dbReference type="SAM" id="MobiDB-lite"/>
    </source>
</evidence>
<dbReference type="PANTHER" id="PTHR33121:SF79">
    <property type="entry name" value="CYCLIC DI-GMP PHOSPHODIESTERASE PDED-RELATED"/>
    <property type="match status" value="1"/>
</dbReference>
<proteinExistence type="predicted"/>
<dbReference type="Proteomes" id="UP000800981">
    <property type="component" value="Unassembled WGS sequence"/>
</dbReference>
<dbReference type="PANTHER" id="PTHR33121">
    <property type="entry name" value="CYCLIC DI-GMP PHOSPHODIESTERASE PDEF"/>
    <property type="match status" value="1"/>
</dbReference>
<feature type="region of interest" description="Disordered" evidence="1">
    <location>
        <begin position="109"/>
        <end position="142"/>
    </location>
</feature>
<dbReference type="InterPro" id="IPR050706">
    <property type="entry name" value="Cyclic-di-GMP_PDE-like"/>
</dbReference>
<name>A0ABX0H0X5_9ACTN</name>
<dbReference type="InterPro" id="IPR001633">
    <property type="entry name" value="EAL_dom"/>
</dbReference>
<dbReference type="SUPFAM" id="SSF141868">
    <property type="entry name" value="EAL domain-like"/>
    <property type="match status" value="1"/>
</dbReference>